<evidence type="ECO:0000313" key="2">
    <source>
        <dbReference type="EMBL" id="NDW47283.1"/>
    </source>
</evidence>
<reference evidence="2" key="1">
    <citation type="submission" date="2020-02" db="EMBL/GenBank/DDBJ databases">
        <title>Delineation of the pyrene-degrading pathway in Roseobacter clade bacteria by genomic analysis.</title>
        <authorList>
            <person name="Zhou H."/>
            <person name="Wang H."/>
        </authorList>
    </citation>
    <scope>NUCLEOTIDE SEQUENCE</scope>
    <source>
        <strain evidence="2">PrR005</strain>
    </source>
</reference>
<protein>
    <submittedName>
        <fullName evidence="2">Uncharacterized protein</fullName>
    </submittedName>
</protein>
<feature type="signal peptide" evidence="1">
    <location>
        <begin position="1"/>
        <end position="22"/>
    </location>
</feature>
<dbReference type="RefSeq" id="WP_164132301.1">
    <property type="nucleotide sequence ID" value="NZ_JAAGOX010000054.1"/>
</dbReference>
<evidence type="ECO:0000256" key="1">
    <source>
        <dbReference type="SAM" id="SignalP"/>
    </source>
</evidence>
<organism evidence="2">
    <name type="scientific">Ruegeria sp. PrR005</name>
    <dbReference type="NCBI Taxonomy" id="2706882"/>
    <lineage>
        <taxon>Bacteria</taxon>
        <taxon>Pseudomonadati</taxon>
        <taxon>Pseudomonadota</taxon>
        <taxon>Alphaproteobacteria</taxon>
        <taxon>Rhodobacterales</taxon>
        <taxon>Roseobacteraceae</taxon>
        <taxon>Ruegeria</taxon>
    </lineage>
</organism>
<proteinExistence type="predicted"/>
<sequence length="137" mass="15018">MLRHAFFLTALTLTGLSTQADALTTRMGDRVLPVNDAVFEVIPRGKQRVGDFWCAASEYARRELGAGWNDRIYLVRGRGPSVTTGRKTAVQFSLTPEAVGVTPLENELTTIRTGLKVGDNMTVNQGNSYCEFGPVRP</sequence>
<comment type="caution">
    <text evidence="2">The sequence shown here is derived from an EMBL/GenBank/DDBJ whole genome shotgun (WGS) entry which is preliminary data.</text>
</comment>
<accession>A0A6B2NX09</accession>
<name>A0A6B2NX09_9RHOB</name>
<dbReference type="AlphaFoldDB" id="A0A6B2NX09"/>
<feature type="chain" id="PRO_5025395743" evidence="1">
    <location>
        <begin position="23"/>
        <end position="137"/>
    </location>
</feature>
<keyword evidence="1" id="KW-0732">Signal</keyword>
<dbReference type="EMBL" id="JAAGOX010000054">
    <property type="protein sequence ID" value="NDW47283.1"/>
    <property type="molecule type" value="Genomic_DNA"/>
</dbReference>
<gene>
    <name evidence="2" type="ORF">G0P99_20250</name>
</gene>